<dbReference type="EMBL" id="RSCE01000017">
    <property type="protein sequence ID" value="RSH77284.1"/>
    <property type="molecule type" value="Genomic_DNA"/>
</dbReference>
<reference evidence="2 3" key="1">
    <citation type="submission" date="2018-11" db="EMBL/GenBank/DDBJ databases">
        <title>Genome sequence of Apiotrichum porosum DSM 27194.</title>
        <authorList>
            <person name="Aliyu H."/>
            <person name="Gorte O."/>
            <person name="Ochsenreither K."/>
        </authorList>
    </citation>
    <scope>NUCLEOTIDE SEQUENCE [LARGE SCALE GENOMIC DNA]</scope>
    <source>
        <strain evidence="2 3">DSM 27194</strain>
    </source>
</reference>
<dbReference type="AlphaFoldDB" id="A0A427XEZ1"/>
<keyword evidence="3" id="KW-1185">Reference proteome</keyword>
<feature type="region of interest" description="Disordered" evidence="1">
    <location>
        <begin position="165"/>
        <end position="184"/>
    </location>
</feature>
<organism evidence="2 3">
    <name type="scientific">Apiotrichum porosum</name>
    <dbReference type="NCBI Taxonomy" id="105984"/>
    <lineage>
        <taxon>Eukaryota</taxon>
        <taxon>Fungi</taxon>
        <taxon>Dikarya</taxon>
        <taxon>Basidiomycota</taxon>
        <taxon>Agaricomycotina</taxon>
        <taxon>Tremellomycetes</taxon>
        <taxon>Trichosporonales</taxon>
        <taxon>Trichosporonaceae</taxon>
        <taxon>Apiotrichum</taxon>
    </lineage>
</organism>
<dbReference type="RefSeq" id="XP_028472431.1">
    <property type="nucleotide sequence ID" value="XM_028619257.1"/>
</dbReference>
<evidence type="ECO:0000313" key="2">
    <source>
        <dbReference type="EMBL" id="RSH77284.1"/>
    </source>
</evidence>
<proteinExistence type="predicted"/>
<dbReference type="Proteomes" id="UP000279236">
    <property type="component" value="Unassembled WGS sequence"/>
</dbReference>
<accession>A0A427XEZ1</accession>
<sequence length="184" mass="20844">MLFPHDLPAAIFAFPRTNWARGRHFPPPAKNSINRKRCLLNDYVRDMHHLGRRAETVYAWHEVIDDITVSVMKNAALHATPTATRSLISELNRTQGHIVADFDSREFFPHAQREQYPPGFVERYMPQAAHEAATTKLLFYPAAWEYDLDGNPTTPVGPPMWFTADGRPSSPPSGWQVAPALPKT</sequence>
<dbReference type="GeneID" id="39588136"/>
<name>A0A427XEZ1_9TREE</name>
<evidence type="ECO:0000256" key="1">
    <source>
        <dbReference type="SAM" id="MobiDB-lite"/>
    </source>
</evidence>
<comment type="caution">
    <text evidence="2">The sequence shown here is derived from an EMBL/GenBank/DDBJ whole genome shotgun (WGS) entry which is preliminary data.</text>
</comment>
<protein>
    <submittedName>
        <fullName evidence="2">Uncharacterized protein</fullName>
    </submittedName>
</protein>
<evidence type="ECO:0000313" key="3">
    <source>
        <dbReference type="Proteomes" id="UP000279236"/>
    </source>
</evidence>
<gene>
    <name evidence="2" type="ORF">EHS24_003593</name>
</gene>